<proteinExistence type="predicted"/>
<dbReference type="Proteomes" id="UP001558613">
    <property type="component" value="Unassembled WGS sequence"/>
</dbReference>
<dbReference type="PROSITE" id="PS51257">
    <property type="entry name" value="PROKAR_LIPOPROTEIN"/>
    <property type="match status" value="1"/>
</dbReference>
<keyword evidence="3" id="KW-1185">Reference proteome</keyword>
<gene>
    <name evidence="2" type="ORF">QQF64_004920</name>
</gene>
<keyword evidence="1" id="KW-1133">Transmembrane helix</keyword>
<feature type="transmembrane region" description="Helical" evidence="1">
    <location>
        <begin position="7"/>
        <end position="31"/>
    </location>
</feature>
<evidence type="ECO:0000256" key="1">
    <source>
        <dbReference type="SAM" id="Phobius"/>
    </source>
</evidence>
<accession>A0ABR3MIY5</accession>
<organism evidence="2 3">
    <name type="scientific">Cirrhinus molitorella</name>
    <name type="common">mud carp</name>
    <dbReference type="NCBI Taxonomy" id="172907"/>
    <lineage>
        <taxon>Eukaryota</taxon>
        <taxon>Metazoa</taxon>
        <taxon>Chordata</taxon>
        <taxon>Craniata</taxon>
        <taxon>Vertebrata</taxon>
        <taxon>Euteleostomi</taxon>
        <taxon>Actinopterygii</taxon>
        <taxon>Neopterygii</taxon>
        <taxon>Teleostei</taxon>
        <taxon>Ostariophysi</taxon>
        <taxon>Cypriniformes</taxon>
        <taxon>Cyprinidae</taxon>
        <taxon>Labeoninae</taxon>
        <taxon>Labeonini</taxon>
        <taxon>Cirrhinus</taxon>
    </lineage>
</organism>
<evidence type="ECO:0000313" key="3">
    <source>
        <dbReference type="Proteomes" id="UP001558613"/>
    </source>
</evidence>
<keyword evidence="1" id="KW-0472">Membrane</keyword>
<keyword evidence="1" id="KW-0812">Transmembrane</keyword>
<name>A0ABR3MIY5_9TELE</name>
<sequence length="161" mass="17769">MAEQGRGLSFVPFVFSCVCLLDYVLLFSVFLGCNGLQNETCNFKVAYIDTAENVSCLIVMDGRDPVCNSIKSTKSCHIQITRDNKTCIKWPEEIELTCLKDSDETLNKLNTDENTCARDQESISCDGEYKSDSEPGHSASTQSLSIVLITAAIAIVHWVSL</sequence>
<evidence type="ECO:0000313" key="2">
    <source>
        <dbReference type="EMBL" id="KAL1264565.1"/>
    </source>
</evidence>
<reference evidence="2 3" key="1">
    <citation type="submission" date="2023-09" db="EMBL/GenBank/DDBJ databases">
        <authorList>
            <person name="Wang M."/>
        </authorList>
    </citation>
    <scope>NUCLEOTIDE SEQUENCE [LARGE SCALE GENOMIC DNA]</scope>
    <source>
        <strain evidence="2">GT-2023</strain>
        <tissue evidence="2">Liver</tissue>
    </source>
</reference>
<comment type="caution">
    <text evidence="2">The sequence shown here is derived from an EMBL/GenBank/DDBJ whole genome shotgun (WGS) entry which is preliminary data.</text>
</comment>
<protein>
    <submittedName>
        <fullName evidence="2">Uncharacterized protein</fullName>
    </submittedName>
</protein>
<dbReference type="EMBL" id="JAYMGO010000012">
    <property type="protein sequence ID" value="KAL1264565.1"/>
    <property type="molecule type" value="Genomic_DNA"/>
</dbReference>